<dbReference type="Proteomes" id="UP000828390">
    <property type="component" value="Unassembled WGS sequence"/>
</dbReference>
<evidence type="ECO:0000313" key="3">
    <source>
        <dbReference type="Proteomes" id="UP000828390"/>
    </source>
</evidence>
<gene>
    <name evidence="2" type="ORF">DPMN_066283</name>
</gene>
<keyword evidence="3" id="KW-1185">Reference proteome</keyword>
<protein>
    <submittedName>
        <fullName evidence="2">Uncharacterized protein</fullName>
    </submittedName>
</protein>
<evidence type="ECO:0000313" key="2">
    <source>
        <dbReference type="EMBL" id="KAH3706892.1"/>
    </source>
</evidence>
<proteinExistence type="predicted"/>
<name>A0A9D4BSS9_DREPO</name>
<keyword evidence="1" id="KW-0472">Membrane</keyword>
<accession>A0A9D4BSS9</accession>
<keyword evidence="1" id="KW-0812">Transmembrane</keyword>
<dbReference type="EMBL" id="JAIWYP010000014">
    <property type="protein sequence ID" value="KAH3706892.1"/>
    <property type="molecule type" value="Genomic_DNA"/>
</dbReference>
<evidence type="ECO:0000256" key="1">
    <source>
        <dbReference type="SAM" id="Phobius"/>
    </source>
</evidence>
<reference evidence="2" key="1">
    <citation type="journal article" date="2019" name="bioRxiv">
        <title>The Genome of the Zebra Mussel, Dreissena polymorpha: A Resource for Invasive Species Research.</title>
        <authorList>
            <person name="McCartney M.A."/>
            <person name="Auch B."/>
            <person name="Kono T."/>
            <person name="Mallez S."/>
            <person name="Zhang Y."/>
            <person name="Obille A."/>
            <person name="Becker A."/>
            <person name="Abrahante J.E."/>
            <person name="Garbe J."/>
            <person name="Badalamenti J.P."/>
            <person name="Herman A."/>
            <person name="Mangelson H."/>
            <person name="Liachko I."/>
            <person name="Sullivan S."/>
            <person name="Sone E.D."/>
            <person name="Koren S."/>
            <person name="Silverstein K.A.T."/>
            <person name="Beckman K.B."/>
            <person name="Gohl D.M."/>
        </authorList>
    </citation>
    <scope>NUCLEOTIDE SEQUENCE</scope>
    <source>
        <strain evidence="2">Duluth1</strain>
        <tissue evidence="2">Whole animal</tissue>
    </source>
</reference>
<feature type="transmembrane region" description="Helical" evidence="1">
    <location>
        <begin position="15"/>
        <end position="36"/>
    </location>
</feature>
<dbReference type="AlphaFoldDB" id="A0A9D4BSS9"/>
<organism evidence="2 3">
    <name type="scientific">Dreissena polymorpha</name>
    <name type="common">Zebra mussel</name>
    <name type="synonym">Mytilus polymorpha</name>
    <dbReference type="NCBI Taxonomy" id="45954"/>
    <lineage>
        <taxon>Eukaryota</taxon>
        <taxon>Metazoa</taxon>
        <taxon>Spiralia</taxon>
        <taxon>Lophotrochozoa</taxon>
        <taxon>Mollusca</taxon>
        <taxon>Bivalvia</taxon>
        <taxon>Autobranchia</taxon>
        <taxon>Heteroconchia</taxon>
        <taxon>Euheterodonta</taxon>
        <taxon>Imparidentia</taxon>
        <taxon>Neoheterodontei</taxon>
        <taxon>Myida</taxon>
        <taxon>Dreissenoidea</taxon>
        <taxon>Dreissenidae</taxon>
        <taxon>Dreissena</taxon>
    </lineage>
</organism>
<keyword evidence="1" id="KW-1133">Transmembrane helix</keyword>
<comment type="caution">
    <text evidence="2">The sequence shown here is derived from an EMBL/GenBank/DDBJ whole genome shotgun (WGS) entry which is preliminary data.</text>
</comment>
<sequence length="70" mass="7553">MASKLAIDTNRMTEIVGVVLLLSTDFLCIVMNITVFSLTRAANSIAVESVPSAAALRGFTPYRTVTIDDF</sequence>
<reference evidence="2" key="2">
    <citation type="submission" date="2020-11" db="EMBL/GenBank/DDBJ databases">
        <authorList>
            <person name="McCartney M.A."/>
            <person name="Auch B."/>
            <person name="Kono T."/>
            <person name="Mallez S."/>
            <person name="Becker A."/>
            <person name="Gohl D.M."/>
            <person name="Silverstein K.A.T."/>
            <person name="Koren S."/>
            <person name="Bechman K.B."/>
            <person name="Herman A."/>
            <person name="Abrahante J.E."/>
            <person name="Garbe J."/>
        </authorList>
    </citation>
    <scope>NUCLEOTIDE SEQUENCE</scope>
    <source>
        <strain evidence="2">Duluth1</strain>
        <tissue evidence="2">Whole animal</tissue>
    </source>
</reference>